<dbReference type="GO" id="GO:0032798">
    <property type="term" value="C:Swi5-Sfr1 complex"/>
    <property type="evidence" value="ECO:0007669"/>
    <property type="project" value="InterPro"/>
</dbReference>
<sequence>IIDGMEEICNTTAEAPGPRKEHLDMHTDSAGGCQTTTDLPSIEISTQNQDTARSTGTNINEDKVDTPSSKRIKLDSNLSEDLKSNEACLVSSDETPTTLDELNKKKKCIKQKKELLEQLELVKLYQNKWSIQELTDLTTSWKDVATSAFEDLHQLCSVGETLTKKGLIKHLGIDGSLIDIDSDPDSE</sequence>
<dbReference type="GO" id="GO:0000724">
    <property type="term" value="P:double-strand break repair via homologous recombination"/>
    <property type="evidence" value="ECO:0007669"/>
    <property type="project" value="InterPro"/>
</dbReference>
<feature type="compositionally biased region" description="Basic and acidic residues" evidence="1">
    <location>
        <begin position="17"/>
        <end position="27"/>
    </location>
</feature>
<organism evidence="2 3">
    <name type="scientific">Orchesella cincta</name>
    <name type="common">Springtail</name>
    <name type="synonym">Podura cincta</name>
    <dbReference type="NCBI Taxonomy" id="48709"/>
    <lineage>
        <taxon>Eukaryota</taxon>
        <taxon>Metazoa</taxon>
        <taxon>Ecdysozoa</taxon>
        <taxon>Arthropoda</taxon>
        <taxon>Hexapoda</taxon>
        <taxon>Collembola</taxon>
        <taxon>Entomobryomorpha</taxon>
        <taxon>Entomobryoidea</taxon>
        <taxon>Orchesellidae</taxon>
        <taxon>Orchesellinae</taxon>
        <taxon>Orchesella</taxon>
    </lineage>
</organism>
<evidence type="ECO:0000256" key="1">
    <source>
        <dbReference type="SAM" id="MobiDB-lite"/>
    </source>
</evidence>
<dbReference type="GO" id="GO:0003713">
    <property type="term" value="F:transcription coactivator activity"/>
    <property type="evidence" value="ECO:0007669"/>
    <property type="project" value="InterPro"/>
</dbReference>
<evidence type="ECO:0000313" key="2">
    <source>
        <dbReference type="EMBL" id="ODN03728.1"/>
    </source>
</evidence>
<accession>A0A1D2NEN0</accession>
<reference evidence="2 3" key="1">
    <citation type="journal article" date="2016" name="Genome Biol. Evol.">
        <title>Gene Family Evolution Reflects Adaptation to Soil Environmental Stressors in the Genome of the Collembolan Orchesella cincta.</title>
        <authorList>
            <person name="Faddeeva-Vakhrusheva A."/>
            <person name="Derks M.F."/>
            <person name="Anvar S.Y."/>
            <person name="Agamennone V."/>
            <person name="Suring W."/>
            <person name="Smit S."/>
            <person name="van Straalen N.M."/>
            <person name="Roelofs D."/>
        </authorList>
    </citation>
    <scope>NUCLEOTIDE SEQUENCE [LARGE SCALE GENOMIC DNA]</scope>
    <source>
        <tissue evidence="2">Mixed pool</tissue>
    </source>
</reference>
<dbReference type="Proteomes" id="UP000094527">
    <property type="component" value="Unassembled WGS sequence"/>
</dbReference>
<protein>
    <submittedName>
        <fullName evidence="2">Swi5-dependent recombination DNA repair protein 1</fullName>
    </submittedName>
</protein>
<dbReference type="PANTHER" id="PTHR28643">
    <property type="entry name" value="SWI5-DEPENDENT RECOMBINATION DNA REPAIR PROTEIN 1 HOMOLOG"/>
    <property type="match status" value="1"/>
</dbReference>
<dbReference type="EMBL" id="LJIJ01000065">
    <property type="protein sequence ID" value="ODN03728.1"/>
    <property type="molecule type" value="Genomic_DNA"/>
</dbReference>
<comment type="caution">
    <text evidence="2">The sequence shown here is derived from an EMBL/GenBank/DDBJ whole genome shotgun (WGS) entry which is preliminary data.</text>
</comment>
<proteinExistence type="predicted"/>
<feature type="region of interest" description="Disordered" evidence="1">
    <location>
        <begin position="12"/>
        <end position="69"/>
    </location>
</feature>
<dbReference type="AlphaFoldDB" id="A0A1D2NEN0"/>
<feature type="non-terminal residue" evidence="2">
    <location>
        <position position="1"/>
    </location>
</feature>
<evidence type="ECO:0000313" key="3">
    <source>
        <dbReference type="Proteomes" id="UP000094527"/>
    </source>
</evidence>
<name>A0A1D2NEN0_ORCCI</name>
<dbReference type="PANTHER" id="PTHR28643:SF1">
    <property type="entry name" value="SWI5-DEPENDENT RECOMBINATION DNA REPAIR PROTEIN 1 HOMOLOG"/>
    <property type="match status" value="1"/>
</dbReference>
<feature type="compositionally biased region" description="Polar residues" evidence="1">
    <location>
        <begin position="32"/>
        <end position="59"/>
    </location>
</feature>
<gene>
    <name evidence="2" type="ORF">Ocin01_02937</name>
</gene>
<keyword evidence="3" id="KW-1185">Reference proteome</keyword>
<dbReference type="InterPro" id="IPR042429">
    <property type="entry name" value="SFR1"/>
</dbReference>